<accession>A0ABY9GH13</accession>
<dbReference type="RefSeq" id="WP_305389476.1">
    <property type="nucleotide sequence ID" value="NZ_CP117426.1"/>
</dbReference>
<keyword evidence="2 4" id="KW-0479">Metal-binding</keyword>
<reference evidence="7 8" key="1">
    <citation type="submission" date="2023-02" db="EMBL/GenBank/DDBJ databases">
        <title>Evolution of Hrp T3SS in non-pathogenic Pseudomonas fluorescens.</title>
        <authorList>
            <person name="Liao K."/>
            <person name="Wei H."/>
            <person name="Gu Y."/>
        </authorList>
    </citation>
    <scope>NUCLEOTIDE SEQUENCE [LARGE SCALE GENOMIC DNA]</scope>
    <source>
        <strain evidence="7 8">FP205</strain>
    </source>
</reference>
<dbReference type="Pfam" id="PF13442">
    <property type="entry name" value="Cytochrome_CBB3"/>
    <property type="match status" value="1"/>
</dbReference>
<dbReference type="PROSITE" id="PS51007">
    <property type="entry name" value="CYTC"/>
    <property type="match status" value="1"/>
</dbReference>
<organism evidence="7 8">
    <name type="scientific">Pseudomonas hefeiensis</name>
    <dbReference type="NCBI Taxonomy" id="2738125"/>
    <lineage>
        <taxon>Bacteria</taxon>
        <taxon>Pseudomonadati</taxon>
        <taxon>Pseudomonadota</taxon>
        <taxon>Gammaproteobacteria</taxon>
        <taxon>Pseudomonadales</taxon>
        <taxon>Pseudomonadaceae</taxon>
        <taxon>Pseudomonas</taxon>
    </lineage>
</organism>
<dbReference type="InterPro" id="IPR036909">
    <property type="entry name" value="Cyt_c-like_dom_sf"/>
</dbReference>
<evidence type="ECO:0000256" key="5">
    <source>
        <dbReference type="SAM" id="SignalP"/>
    </source>
</evidence>
<keyword evidence="3 4" id="KW-0408">Iron</keyword>
<protein>
    <submittedName>
        <fullName evidence="7">Cytochrome c</fullName>
    </submittedName>
</protein>
<feature type="chain" id="PRO_5045308302" evidence="5">
    <location>
        <begin position="21"/>
        <end position="109"/>
    </location>
</feature>
<evidence type="ECO:0000256" key="1">
    <source>
        <dbReference type="ARBA" id="ARBA00022617"/>
    </source>
</evidence>
<gene>
    <name evidence="7" type="ORF">PSH57_10985</name>
</gene>
<evidence type="ECO:0000259" key="6">
    <source>
        <dbReference type="PROSITE" id="PS51007"/>
    </source>
</evidence>
<name>A0ABY9GH13_9PSED</name>
<evidence type="ECO:0000256" key="2">
    <source>
        <dbReference type="ARBA" id="ARBA00022723"/>
    </source>
</evidence>
<evidence type="ECO:0000256" key="4">
    <source>
        <dbReference type="PROSITE-ProRule" id="PRU00433"/>
    </source>
</evidence>
<dbReference type="Gene3D" id="1.10.760.10">
    <property type="entry name" value="Cytochrome c-like domain"/>
    <property type="match status" value="1"/>
</dbReference>
<dbReference type="SUPFAM" id="SSF46626">
    <property type="entry name" value="Cytochrome c"/>
    <property type="match status" value="1"/>
</dbReference>
<dbReference type="InterPro" id="IPR009056">
    <property type="entry name" value="Cyt_c-like_dom"/>
</dbReference>
<proteinExistence type="predicted"/>
<keyword evidence="8" id="KW-1185">Reference proteome</keyword>
<feature type="domain" description="Cytochrome c" evidence="6">
    <location>
        <begin position="21"/>
        <end position="108"/>
    </location>
</feature>
<dbReference type="Proteomes" id="UP001230339">
    <property type="component" value="Chromosome"/>
</dbReference>
<evidence type="ECO:0000313" key="7">
    <source>
        <dbReference type="EMBL" id="WLH14791.1"/>
    </source>
</evidence>
<keyword evidence="5" id="KW-0732">Signal</keyword>
<evidence type="ECO:0000313" key="8">
    <source>
        <dbReference type="Proteomes" id="UP001230339"/>
    </source>
</evidence>
<evidence type="ECO:0000256" key="3">
    <source>
        <dbReference type="ARBA" id="ARBA00023004"/>
    </source>
</evidence>
<keyword evidence="1 4" id="KW-0349">Heme</keyword>
<feature type="signal peptide" evidence="5">
    <location>
        <begin position="1"/>
        <end position="20"/>
    </location>
</feature>
<dbReference type="EMBL" id="CP117449">
    <property type="protein sequence ID" value="WLH14791.1"/>
    <property type="molecule type" value="Genomic_DNA"/>
</dbReference>
<sequence length="109" mass="11998">MNRYHPMILMVSLLPLTVQAGPVLDGKELYDRWCASCHAPGPGHPGTQALKALYQEALPAALEQRLDLAPGVIEYVVRNGRSTMPSFRKTEINDEQLNAIGAYLSKPKP</sequence>